<keyword evidence="8" id="KW-0902">Two-component regulatory system</keyword>
<dbReference type="SUPFAM" id="SSF48452">
    <property type="entry name" value="TPR-like"/>
    <property type="match status" value="1"/>
</dbReference>
<dbReference type="GO" id="GO:0000155">
    <property type="term" value="F:phosphorelay sensor kinase activity"/>
    <property type="evidence" value="ECO:0007669"/>
    <property type="project" value="InterPro"/>
</dbReference>
<comment type="catalytic activity">
    <reaction evidence="1">
        <text>ATP + protein L-histidine = ADP + protein N-phospho-L-histidine.</text>
        <dbReference type="EC" id="2.7.13.3"/>
    </reaction>
</comment>
<evidence type="ECO:0000256" key="1">
    <source>
        <dbReference type="ARBA" id="ARBA00000085"/>
    </source>
</evidence>
<accession>A0A6M0IJ59</accession>
<evidence type="ECO:0000259" key="12">
    <source>
        <dbReference type="Pfam" id="PF07730"/>
    </source>
</evidence>
<sequence>MSIRRIILLISLLICSRSDLVAQTLPTFVLDRRADQVYMDSLSQLAWQHYSFFQKAPSTPRNDTLRFESLLYLGNLFKWWHGRYDSTLFFADQLTKQAQIKKNLKFSVLGILLSESYYHSIKQNYLQALHLNFQAKDLLQNAKQELMLMWRVDMNLGELYGLAGDSQRAIQFLLNAQEGIRKGSGLNVQTTIKNQAFIEQKIGAIYKQLGNFPLSEQYYLTAKTIVERGQSKTSQAYVYDDLGELYLLSKQYNLALFYAKKAEEIWDRIKPVGQSNSWGTLACVYYGLGDYERALMYAQKVVQLKRPTVYVQEQAYQTLYQLFEQKHDWATSTQYYKKYIIARDSIAFIQRKNELASLQKKAELNQLQLQTQQDQRLQAERLLTLQKQSELDKLQARFRTKTLLETATLSDQQRRFEREQADALLKEQRATQRLDKQAFDQQVLQQESRMQKNWLFFISIFSVLIIGLLILLLYSVQLRRRKVEATLQLATERKEADRRLIQTQELERQRMAADLHDDLGGTIAILRRRLLDLRQHMGEPHIIQEFDALQPLIQRSSADLRRIAHNLMPPEFARIGLTHALEQLIHSQPSQPTHFTFFSSSVQRKFSVETELNIYRIVSELIQNINKHAEAQRAAVQMLYHETYLSVTVEDDGLGSHVTKLTPEYTGIGLKTISLRANYIGASLRKDASQAGTLFVLDVPYSSNYEPGWKSNSYSSG</sequence>
<dbReference type="Pfam" id="PF13181">
    <property type="entry name" value="TPR_8"/>
    <property type="match status" value="1"/>
</dbReference>
<evidence type="ECO:0000256" key="2">
    <source>
        <dbReference type="ARBA" id="ARBA00012438"/>
    </source>
</evidence>
<dbReference type="PROSITE" id="PS50005">
    <property type="entry name" value="TPR"/>
    <property type="match status" value="1"/>
</dbReference>
<evidence type="ECO:0000256" key="7">
    <source>
        <dbReference type="ARBA" id="ARBA00022840"/>
    </source>
</evidence>
<name>A0A6M0IJ59_9BACT</name>
<evidence type="ECO:0000256" key="8">
    <source>
        <dbReference type="ARBA" id="ARBA00023012"/>
    </source>
</evidence>
<keyword evidence="9" id="KW-0802">TPR repeat</keyword>
<keyword evidence="6" id="KW-0418">Kinase</keyword>
<dbReference type="SUPFAM" id="SSF55874">
    <property type="entry name" value="ATPase domain of HSP90 chaperone/DNA topoisomerase II/histidine kinase"/>
    <property type="match status" value="1"/>
</dbReference>
<feature type="signal peptide" evidence="11">
    <location>
        <begin position="1"/>
        <end position="22"/>
    </location>
</feature>
<evidence type="ECO:0000256" key="6">
    <source>
        <dbReference type="ARBA" id="ARBA00022777"/>
    </source>
</evidence>
<evidence type="ECO:0000256" key="3">
    <source>
        <dbReference type="ARBA" id="ARBA00022553"/>
    </source>
</evidence>
<keyword evidence="5" id="KW-0547">Nucleotide-binding</keyword>
<dbReference type="PANTHER" id="PTHR24421">
    <property type="entry name" value="NITRATE/NITRITE SENSOR PROTEIN NARX-RELATED"/>
    <property type="match status" value="1"/>
</dbReference>
<dbReference type="InterPro" id="IPR019734">
    <property type="entry name" value="TPR_rpt"/>
</dbReference>
<keyword evidence="14" id="KW-1185">Reference proteome</keyword>
<evidence type="ECO:0000313" key="13">
    <source>
        <dbReference type="EMBL" id="NEU67411.1"/>
    </source>
</evidence>
<feature type="repeat" description="TPR" evidence="9">
    <location>
        <begin position="275"/>
        <end position="308"/>
    </location>
</feature>
<dbReference type="Gene3D" id="3.30.565.10">
    <property type="entry name" value="Histidine kinase-like ATPase, C-terminal domain"/>
    <property type="match status" value="1"/>
</dbReference>
<feature type="transmembrane region" description="Helical" evidence="10">
    <location>
        <begin position="454"/>
        <end position="474"/>
    </location>
</feature>
<evidence type="ECO:0000256" key="5">
    <source>
        <dbReference type="ARBA" id="ARBA00022741"/>
    </source>
</evidence>
<dbReference type="SMART" id="SM00028">
    <property type="entry name" value="TPR"/>
    <property type="match status" value="3"/>
</dbReference>
<evidence type="ECO:0000256" key="9">
    <source>
        <dbReference type="PROSITE-ProRule" id="PRU00339"/>
    </source>
</evidence>
<gene>
    <name evidence="13" type="ORF">GK091_10995</name>
</gene>
<evidence type="ECO:0000256" key="4">
    <source>
        <dbReference type="ARBA" id="ARBA00022679"/>
    </source>
</evidence>
<dbReference type="GO" id="GO:0016020">
    <property type="term" value="C:membrane"/>
    <property type="evidence" value="ECO:0007669"/>
    <property type="project" value="InterPro"/>
</dbReference>
<protein>
    <recommendedName>
        <fullName evidence="2">histidine kinase</fullName>
        <ecNumber evidence="2">2.7.13.3</ecNumber>
    </recommendedName>
</protein>
<evidence type="ECO:0000313" key="14">
    <source>
        <dbReference type="Proteomes" id="UP000477386"/>
    </source>
</evidence>
<dbReference type="GO" id="GO:0046983">
    <property type="term" value="F:protein dimerization activity"/>
    <property type="evidence" value="ECO:0007669"/>
    <property type="project" value="InterPro"/>
</dbReference>
<reference evidence="13 14" key="1">
    <citation type="submission" date="2020-02" db="EMBL/GenBank/DDBJ databases">
        <title>Draft genome sequence of two Spirosoma agri KCTC 52727 and Spirosoma terrae KCTC 52035.</title>
        <authorList>
            <person name="Rojas J."/>
            <person name="Ambika Manirajan B."/>
            <person name="Ratering S."/>
            <person name="Suarez C."/>
            <person name="Schnell S."/>
        </authorList>
    </citation>
    <scope>NUCLEOTIDE SEQUENCE [LARGE SCALE GENOMIC DNA]</scope>
    <source>
        <strain evidence="13 14">KCTC 52727</strain>
    </source>
</reference>
<dbReference type="InterPro" id="IPR011712">
    <property type="entry name" value="Sig_transdc_His_kin_sub3_dim/P"/>
</dbReference>
<keyword evidence="3" id="KW-0597">Phosphoprotein</keyword>
<feature type="domain" description="Signal transduction histidine kinase subgroup 3 dimerisation and phosphoacceptor" evidence="12">
    <location>
        <begin position="507"/>
        <end position="571"/>
    </location>
</feature>
<keyword evidence="7" id="KW-0067">ATP-binding</keyword>
<dbReference type="GO" id="GO:0005524">
    <property type="term" value="F:ATP binding"/>
    <property type="evidence" value="ECO:0007669"/>
    <property type="project" value="UniProtKB-KW"/>
</dbReference>
<dbReference type="InterPro" id="IPR050482">
    <property type="entry name" value="Sensor_HK_TwoCompSys"/>
</dbReference>
<dbReference type="InterPro" id="IPR036890">
    <property type="entry name" value="HATPase_C_sf"/>
</dbReference>
<keyword evidence="10" id="KW-1133">Transmembrane helix</keyword>
<feature type="chain" id="PRO_5026787858" description="histidine kinase" evidence="11">
    <location>
        <begin position="23"/>
        <end position="717"/>
    </location>
</feature>
<dbReference type="PANTHER" id="PTHR24421:SF10">
    <property type="entry name" value="NITRATE_NITRITE SENSOR PROTEIN NARQ"/>
    <property type="match status" value="1"/>
</dbReference>
<evidence type="ECO:0000256" key="10">
    <source>
        <dbReference type="SAM" id="Phobius"/>
    </source>
</evidence>
<keyword evidence="4" id="KW-0808">Transferase</keyword>
<dbReference type="Pfam" id="PF13424">
    <property type="entry name" value="TPR_12"/>
    <property type="match status" value="1"/>
</dbReference>
<dbReference type="Proteomes" id="UP000477386">
    <property type="component" value="Unassembled WGS sequence"/>
</dbReference>
<dbReference type="InterPro" id="IPR011990">
    <property type="entry name" value="TPR-like_helical_dom_sf"/>
</dbReference>
<dbReference type="Pfam" id="PF07730">
    <property type="entry name" value="HisKA_3"/>
    <property type="match status" value="1"/>
</dbReference>
<dbReference type="EMBL" id="JAAGNZ010000001">
    <property type="protein sequence ID" value="NEU67411.1"/>
    <property type="molecule type" value="Genomic_DNA"/>
</dbReference>
<keyword evidence="10" id="KW-0812">Transmembrane</keyword>
<keyword evidence="11" id="KW-0732">Signal</keyword>
<dbReference type="AlphaFoldDB" id="A0A6M0IJ59"/>
<comment type="caution">
    <text evidence="13">The sequence shown here is derived from an EMBL/GenBank/DDBJ whole genome shotgun (WGS) entry which is preliminary data.</text>
</comment>
<dbReference type="EC" id="2.7.13.3" evidence="2"/>
<keyword evidence="10" id="KW-0472">Membrane</keyword>
<organism evidence="13 14">
    <name type="scientific">Spirosoma agri</name>
    <dbReference type="NCBI Taxonomy" id="1987381"/>
    <lineage>
        <taxon>Bacteria</taxon>
        <taxon>Pseudomonadati</taxon>
        <taxon>Bacteroidota</taxon>
        <taxon>Cytophagia</taxon>
        <taxon>Cytophagales</taxon>
        <taxon>Cytophagaceae</taxon>
        <taxon>Spirosoma</taxon>
    </lineage>
</organism>
<proteinExistence type="predicted"/>
<evidence type="ECO:0000256" key="11">
    <source>
        <dbReference type="SAM" id="SignalP"/>
    </source>
</evidence>
<dbReference type="Gene3D" id="1.25.40.10">
    <property type="entry name" value="Tetratricopeptide repeat domain"/>
    <property type="match status" value="1"/>
</dbReference>